<proteinExistence type="predicted"/>
<accession>A0A7S2B6J0</accession>
<dbReference type="AlphaFoldDB" id="A0A7S2B6J0"/>
<evidence type="ECO:0000313" key="1">
    <source>
        <dbReference type="EMBL" id="CAD9388078.1"/>
    </source>
</evidence>
<dbReference type="EMBL" id="HBGS01011305">
    <property type="protein sequence ID" value="CAD9388078.1"/>
    <property type="molecule type" value="Transcribed_RNA"/>
</dbReference>
<organism evidence="1">
    <name type="scientific">Octactis speculum</name>
    <dbReference type="NCBI Taxonomy" id="3111310"/>
    <lineage>
        <taxon>Eukaryota</taxon>
        <taxon>Sar</taxon>
        <taxon>Stramenopiles</taxon>
        <taxon>Ochrophyta</taxon>
        <taxon>Dictyochophyceae</taxon>
        <taxon>Dictyochales</taxon>
        <taxon>Dictyochaceae</taxon>
        <taxon>Octactis</taxon>
    </lineage>
</organism>
<reference evidence="1" key="1">
    <citation type="submission" date="2021-01" db="EMBL/GenBank/DDBJ databases">
        <authorList>
            <person name="Corre E."/>
            <person name="Pelletier E."/>
            <person name="Niang G."/>
            <person name="Scheremetjew M."/>
            <person name="Finn R."/>
            <person name="Kale V."/>
            <person name="Holt S."/>
            <person name="Cochrane G."/>
            <person name="Meng A."/>
            <person name="Brown T."/>
            <person name="Cohen L."/>
        </authorList>
    </citation>
    <scope>NUCLEOTIDE SEQUENCE</scope>
    <source>
        <strain evidence="1">CCMP1381</strain>
    </source>
</reference>
<name>A0A7S2B6J0_9STRA</name>
<protein>
    <submittedName>
        <fullName evidence="1">Uncharacterized protein</fullName>
    </submittedName>
</protein>
<sequence>MPILMSVNTIEISSDLMANLVASALSMPLHQLYSFSVISAARGDLKGASLGKRAKMAGQYLQKQFFMKGTFIPSKLAARDVALRCTYNATIFTMYGIIERGFIRMWNKAA</sequence>
<gene>
    <name evidence="1" type="ORF">DSPE1174_LOCUS5954</name>
</gene>